<dbReference type="Gene3D" id="3.10.20.30">
    <property type="match status" value="1"/>
</dbReference>
<dbReference type="PROSITE" id="PS51085">
    <property type="entry name" value="2FE2S_FER_2"/>
    <property type="match status" value="1"/>
</dbReference>
<reference evidence="7 8" key="1">
    <citation type="submission" date="2019-10" db="EMBL/GenBank/DDBJ databases">
        <title>Draft whole-genome sequence of the purple nonsulfur photosynthetic bacterium Roseospira navarrensis DSM 15114.</title>
        <authorList>
            <person name="Kyndt J.A."/>
            <person name="Meyer T.E."/>
        </authorList>
    </citation>
    <scope>NUCLEOTIDE SEQUENCE [LARGE SCALE GENOMIC DNA]</scope>
    <source>
        <strain evidence="7 8">DSM 15114</strain>
    </source>
</reference>
<dbReference type="InterPro" id="IPR012675">
    <property type="entry name" value="Beta-grasp_dom_sf"/>
</dbReference>
<evidence type="ECO:0000259" key="6">
    <source>
        <dbReference type="PROSITE" id="PS51085"/>
    </source>
</evidence>
<dbReference type="EMBL" id="WIVE01000028">
    <property type="protein sequence ID" value="MQX36896.1"/>
    <property type="molecule type" value="Genomic_DNA"/>
</dbReference>
<dbReference type="PROSITE" id="PS00197">
    <property type="entry name" value="2FE2S_FER_1"/>
    <property type="match status" value="1"/>
</dbReference>
<dbReference type="CDD" id="cd00207">
    <property type="entry name" value="fer2"/>
    <property type="match status" value="1"/>
</dbReference>
<dbReference type="OrthoDB" id="7375656at2"/>
<dbReference type="SUPFAM" id="SSF54292">
    <property type="entry name" value="2Fe-2S ferredoxin-like"/>
    <property type="match status" value="1"/>
</dbReference>
<sequence>MARLTVNGSSKSIDVAPDTSLLSALRDVLNLTGTKYGCGIAQCGACTVLVNGDAVQACQAYVGDLGDAEITTIEGLSGPIGDALKAAWLTHDATECGHCQPGQIMRAAALLAETPDPDDAAIRTAMNGNLCRCGTYGRIHAAIRTAATSLSDPAKG</sequence>
<feature type="domain" description="2Fe-2S ferredoxin-type" evidence="6">
    <location>
        <begin position="1"/>
        <end position="76"/>
    </location>
</feature>
<organism evidence="7 8">
    <name type="scientific">Roseospira navarrensis</name>
    <dbReference type="NCBI Taxonomy" id="140058"/>
    <lineage>
        <taxon>Bacteria</taxon>
        <taxon>Pseudomonadati</taxon>
        <taxon>Pseudomonadota</taxon>
        <taxon>Alphaproteobacteria</taxon>
        <taxon>Rhodospirillales</taxon>
        <taxon>Rhodospirillaceae</taxon>
        <taxon>Roseospira</taxon>
    </lineage>
</organism>
<gene>
    <name evidence="7" type="ORF">GHC57_10250</name>
</gene>
<evidence type="ECO:0000256" key="4">
    <source>
        <dbReference type="ARBA" id="ARBA00023004"/>
    </source>
</evidence>
<keyword evidence="5" id="KW-0411">Iron-sulfur</keyword>
<dbReference type="Gene3D" id="1.10.150.120">
    <property type="entry name" value="[2Fe-2S]-binding domain"/>
    <property type="match status" value="1"/>
</dbReference>
<dbReference type="GO" id="GO:0016491">
    <property type="term" value="F:oxidoreductase activity"/>
    <property type="evidence" value="ECO:0007669"/>
    <property type="project" value="UniProtKB-KW"/>
</dbReference>
<keyword evidence="8" id="KW-1185">Reference proteome</keyword>
<proteinExistence type="predicted"/>
<dbReference type="InterPro" id="IPR002888">
    <property type="entry name" value="2Fe-2S-bd"/>
</dbReference>
<name>A0A7X1ZEA1_9PROT</name>
<dbReference type="PANTHER" id="PTHR44379:SF2">
    <property type="entry name" value="BLR6218 PROTEIN"/>
    <property type="match status" value="1"/>
</dbReference>
<evidence type="ECO:0000313" key="7">
    <source>
        <dbReference type="EMBL" id="MQX36896.1"/>
    </source>
</evidence>
<dbReference type="InterPro" id="IPR001041">
    <property type="entry name" value="2Fe-2S_ferredoxin-type"/>
</dbReference>
<evidence type="ECO:0000313" key="8">
    <source>
        <dbReference type="Proteomes" id="UP000434582"/>
    </source>
</evidence>
<evidence type="ECO:0000256" key="1">
    <source>
        <dbReference type="ARBA" id="ARBA00022714"/>
    </source>
</evidence>
<dbReference type="Proteomes" id="UP000434582">
    <property type="component" value="Unassembled WGS sequence"/>
</dbReference>
<keyword evidence="3" id="KW-0560">Oxidoreductase</keyword>
<evidence type="ECO:0000256" key="3">
    <source>
        <dbReference type="ARBA" id="ARBA00023002"/>
    </source>
</evidence>
<dbReference type="GO" id="GO:0051537">
    <property type="term" value="F:2 iron, 2 sulfur cluster binding"/>
    <property type="evidence" value="ECO:0007669"/>
    <property type="project" value="UniProtKB-KW"/>
</dbReference>
<accession>A0A7X1ZEA1</accession>
<evidence type="ECO:0000256" key="5">
    <source>
        <dbReference type="ARBA" id="ARBA00023014"/>
    </source>
</evidence>
<dbReference type="Pfam" id="PF01799">
    <property type="entry name" value="Fer2_2"/>
    <property type="match status" value="1"/>
</dbReference>
<dbReference type="InterPro" id="IPR051452">
    <property type="entry name" value="Diverse_Oxidoreductases"/>
</dbReference>
<keyword evidence="1" id="KW-0001">2Fe-2S</keyword>
<evidence type="ECO:0000256" key="2">
    <source>
        <dbReference type="ARBA" id="ARBA00022723"/>
    </source>
</evidence>
<dbReference type="AlphaFoldDB" id="A0A7X1ZEA1"/>
<dbReference type="RefSeq" id="WP_153343824.1">
    <property type="nucleotide sequence ID" value="NZ_WIVE01000028.1"/>
</dbReference>
<dbReference type="Pfam" id="PF00111">
    <property type="entry name" value="Fer2"/>
    <property type="match status" value="1"/>
</dbReference>
<dbReference type="InterPro" id="IPR036884">
    <property type="entry name" value="2Fe-2S-bd_dom_sf"/>
</dbReference>
<dbReference type="InterPro" id="IPR006058">
    <property type="entry name" value="2Fe2S_fd_BS"/>
</dbReference>
<dbReference type="SUPFAM" id="SSF47741">
    <property type="entry name" value="CO dehydrogenase ISP C-domain like"/>
    <property type="match status" value="1"/>
</dbReference>
<dbReference type="GO" id="GO:0046872">
    <property type="term" value="F:metal ion binding"/>
    <property type="evidence" value="ECO:0007669"/>
    <property type="project" value="UniProtKB-KW"/>
</dbReference>
<protein>
    <submittedName>
        <fullName evidence="7">2Fe-2S iron-sulfur cluster binding domain-containing protein</fullName>
    </submittedName>
</protein>
<comment type="caution">
    <text evidence="7">The sequence shown here is derived from an EMBL/GenBank/DDBJ whole genome shotgun (WGS) entry which is preliminary data.</text>
</comment>
<dbReference type="InterPro" id="IPR036010">
    <property type="entry name" value="2Fe-2S_ferredoxin-like_sf"/>
</dbReference>
<keyword evidence="2" id="KW-0479">Metal-binding</keyword>
<keyword evidence="4" id="KW-0408">Iron</keyword>
<dbReference type="PANTHER" id="PTHR44379">
    <property type="entry name" value="OXIDOREDUCTASE WITH IRON-SULFUR SUBUNIT"/>
    <property type="match status" value="1"/>
</dbReference>